<feature type="active site" description="Proton acceptor" evidence="12">
    <location>
        <position position="463"/>
    </location>
</feature>
<evidence type="ECO:0000256" key="9">
    <source>
        <dbReference type="ARBA" id="ARBA00023284"/>
    </source>
</evidence>
<comment type="catalytic activity">
    <reaction evidence="10 16">
        <text>2 glutathione + NADP(+) = glutathione disulfide + NADPH + H(+)</text>
        <dbReference type="Rhea" id="RHEA:11740"/>
        <dbReference type="ChEBI" id="CHEBI:15378"/>
        <dbReference type="ChEBI" id="CHEBI:57783"/>
        <dbReference type="ChEBI" id="CHEBI:57925"/>
        <dbReference type="ChEBI" id="CHEBI:58297"/>
        <dbReference type="ChEBI" id="CHEBI:58349"/>
        <dbReference type="EC" id="1.8.1.7"/>
    </reaction>
</comment>
<dbReference type="Pfam" id="PF02852">
    <property type="entry name" value="Pyr_redox_dim"/>
    <property type="match status" value="1"/>
</dbReference>
<dbReference type="GO" id="GO:0005829">
    <property type="term" value="C:cytosol"/>
    <property type="evidence" value="ECO:0007669"/>
    <property type="project" value="TreeGrafter"/>
</dbReference>
<dbReference type="InterPro" id="IPR016156">
    <property type="entry name" value="FAD/NAD-linked_Rdtase_dimer_sf"/>
</dbReference>
<dbReference type="AlphaFoldDB" id="A0A1R1XP11"/>
<feature type="binding site" evidence="13">
    <location>
        <position position="55"/>
    </location>
    <ligand>
        <name>FAD</name>
        <dbReference type="ChEBI" id="CHEBI:57692"/>
    </ligand>
</feature>
<dbReference type="GO" id="GO:0005739">
    <property type="term" value="C:mitochondrion"/>
    <property type="evidence" value="ECO:0007669"/>
    <property type="project" value="TreeGrafter"/>
</dbReference>
<accession>A0A1R1XP11</accession>
<keyword evidence="13" id="KW-0547">Nucleotide-binding</keyword>
<protein>
    <recommendedName>
        <fullName evidence="4 16">Glutathione reductase</fullName>
        <ecNumber evidence="3 16">1.8.1.7</ecNumber>
    </recommendedName>
</protein>
<dbReference type="PIRSF" id="PIRSF000350">
    <property type="entry name" value="Mercury_reductase_MerA"/>
    <property type="match status" value="1"/>
</dbReference>
<dbReference type="InterPro" id="IPR001100">
    <property type="entry name" value="Pyr_nuc-diS_OxRdtase"/>
</dbReference>
<evidence type="ECO:0000259" key="17">
    <source>
        <dbReference type="Pfam" id="PF02852"/>
    </source>
</evidence>
<feature type="domain" description="Pyridine nucleotide-disulphide oxidoreductase dimerisation" evidence="17">
    <location>
        <begin position="363"/>
        <end position="473"/>
    </location>
</feature>
<evidence type="ECO:0000313" key="19">
    <source>
        <dbReference type="EMBL" id="OMJ13752.1"/>
    </source>
</evidence>
<keyword evidence="16" id="KW-0963">Cytoplasm</keyword>
<evidence type="ECO:0000256" key="15">
    <source>
        <dbReference type="RuleBase" id="RU003691"/>
    </source>
</evidence>
<evidence type="ECO:0000256" key="7">
    <source>
        <dbReference type="ARBA" id="ARBA00023002"/>
    </source>
</evidence>
<dbReference type="PRINTS" id="PR00368">
    <property type="entry name" value="FADPNR"/>
</dbReference>
<keyword evidence="16" id="KW-0521">NADP</keyword>
<dbReference type="GO" id="GO:0050661">
    <property type="term" value="F:NADP binding"/>
    <property type="evidence" value="ECO:0007669"/>
    <property type="project" value="InterPro"/>
</dbReference>
<dbReference type="EC" id="1.8.1.7" evidence="3 16"/>
<evidence type="ECO:0000256" key="13">
    <source>
        <dbReference type="PIRSR" id="PIRSR000350-3"/>
    </source>
</evidence>
<dbReference type="OrthoDB" id="5956163at2759"/>
<evidence type="ECO:0000259" key="18">
    <source>
        <dbReference type="Pfam" id="PF07992"/>
    </source>
</evidence>
<dbReference type="NCBIfam" id="NF004776">
    <property type="entry name" value="PRK06116.1"/>
    <property type="match status" value="1"/>
</dbReference>
<dbReference type="GO" id="GO:0006749">
    <property type="term" value="P:glutathione metabolic process"/>
    <property type="evidence" value="ECO:0007669"/>
    <property type="project" value="InterPro"/>
</dbReference>
<evidence type="ECO:0000313" key="21">
    <source>
        <dbReference type="EMBL" id="OMJ18838.1"/>
    </source>
</evidence>
<dbReference type="FunFam" id="3.50.50.60:FF:000235">
    <property type="entry name" value="Glutathione reductase"/>
    <property type="match status" value="1"/>
</dbReference>
<dbReference type="InterPro" id="IPR012999">
    <property type="entry name" value="Pyr_OxRdtase_I_AS"/>
</dbReference>
<evidence type="ECO:0000256" key="5">
    <source>
        <dbReference type="ARBA" id="ARBA00022630"/>
    </source>
</evidence>
<reference evidence="20 22" key="1">
    <citation type="submission" date="2017-01" db="EMBL/GenBank/DDBJ databases">
        <authorList>
            <person name="Mah S.A."/>
            <person name="Swanson W.J."/>
            <person name="Moy G.W."/>
            <person name="Vacquier V.D."/>
        </authorList>
    </citation>
    <scope>NUCLEOTIDE SEQUENCE [LARGE SCALE GENOMIC DNA]</scope>
    <source>
        <strain evidence="20 22">GSMNP</strain>
    </source>
</reference>
<feature type="disulfide bond" description="Redox-active" evidence="14">
    <location>
        <begin position="46"/>
        <end position="51"/>
    </location>
</feature>
<dbReference type="InterPro" id="IPR006322">
    <property type="entry name" value="Glutathione_Rdtase_euk/bac"/>
</dbReference>
<name>A0A1R1XP11_9FUNG</name>
<feature type="binding site" evidence="13">
    <location>
        <position position="118"/>
    </location>
    <ligand>
        <name>FAD</name>
        <dbReference type="ChEBI" id="CHEBI:57692"/>
    </ligand>
</feature>
<keyword evidence="22" id="KW-1185">Reference proteome</keyword>
<comment type="subcellular location">
    <subcellularLocation>
        <location evidence="16">Cytoplasm</location>
    </subcellularLocation>
</comment>
<evidence type="ECO:0000313" key="22">
    <source>
        <dbReference type="Proteomes" id="UP000187283"/>
    </source>
</evidence>
<evidence type="ECO:0000256" key="4">
    <source>
        <dbReference type="ARBA" id="ARBA00017111"/>
    </source>
</evidence>
<evidence type="ECO:0000256" key="10">
    <source>
        <dbReference type="ARBA" id="ARBA00049142"/>
    </source>
</evidence>
<dbReference type="InterPro" id="IPR046952">
    <property type="entry name" value="GSHR/TRXR-like"/>
</dbReference>
<comment type="similarity">
    <text evidence="1 15">Belongs to the class-I pyridine nucleotide-disulfide oxidoreductase family.</text>
</comment>
<dbReference type="PROSITE" id="PS00076">
    <property type="entry name" value="PYRIDINE_REDOX_1"/>
    <property type="match status" value="1"/>
</dbReference>
<organism evidence="20 22">
    <name type="scientific">Smittium culicis</name>
    <dbReference type="NCBI Taxonomy" id="133412"/>
    <lineage>
        <taxon>Eukaryota</taxon>
        <taxon>Fungi</taxon>
        <taxon>Fungi incertae sedis</taxon>
        <taxon>Zoopagomycota</taxon>
        <taxon>Kickxellomycotina</taxon>
        <taxon>Harpellomycetes</taxon>
        <taxon>Harpellales</taxon>
        <taxon>Legeriomycetaceae</taxon>
        <taxon>Smittium</taxon>
    </lineage>
</organism>
<evidence type="ECO:0000256" key="14">
    <source>
        <dbReference type="PIRSR" id="PIRSR000350-4"/>
    </source>
</evidence>
<keyword evidence="5 15" id="KW-0285">Flavoprotein</keyword>
<keyword evidence="6 13" id="KW-0274">FAD</keyword>
<keyword evidence="13" id="KW-0520">NAD</keyword>
<feature type="domain" description="FAD/NAD(P)-binding" evidence="18">
    <location>
        <begin position="8"/>
        <end position="340"/>
    </location>
</feature>
<evidence type="ECO:0000256" key="12">
    <source>
        <dbReference type="PIRSR" id="PIRSR000350-2"/>
    </source>
</evidence>
<comment type="subunit">
    <text evidence="2">Homodimer.</text>
</comment>
<dbReference type="EMBL" id="LSSN01002366">
    <property type="protein sequence ID" value="OMJ16353.1"/>
    <property type="molecule type" value="Genomic_DNA"/>
</dbReference>
<dbReference type="STRING" id="133412.A0A1R1XP11"/>
<dbReference type="GO" id="GO:0004362">
    <property type="term" value="F:glutathione-disulfide reductase (NADPH) activity"/>
    <property type="evidence" value="ECO:0007669"/>
    <property type="project" value="UniProtKB-EC"/>
</dbReference>
<dbReference type="GO" id="GO:0034599">
    <property type="term" value="P:cellular response to oxidative stress"/>
    <property type="evidence" value="ECO:0007669"/>
    <property type="project" value="TreeGrafter"/>
</dbReference>
<comment type="function">
    <text evidence="11 16">Catalyzes the reduction of glutathione disulfide (GSSG) to reduced glutathione (GSH). Constitutes the major mechanism to maintain a high GSH:GSSG ratio in the cytosol.</text>
</comment>
<gene>
    <name evidence="21" type="ORF">AYI70_g5104</name>
    <name evidence="20" type="ORF">AYI70_g6661</name>
    <name evidence="19" type="ORF">AYI70_g8319</name>
</gene>
<feature type="binding site" evidence="13">
    <location>
        <position position="284"/>
    </location>
    <ligand>
        <name>NAD(+)</name>
        <dbReference type="ChEBI" id="CHEBI:57540"/>
    </ligand>
</feature>
<dbReference type="Gene3D" id="3.50.50.60">
    <property type="entry name" value="FAD/NAD(P)-binding domain"/>
    <property type="match status" value="2"/>
</dbReference>
<dbReference type="Pfam" id="PF07992">
    <property type="entry name" value="Pyr_redox_2"/>
    <property type="match status" value="1"/>
</dbReference>
<proteinExistence type="inferred from homology"/>
<dbReference type="InterPro" id="IPR036188">
    <property type="entry name" value="FAD/NAD-bd_sf"/>
</dbReference>
<evidence type="ECO:0000256" key="1">
    <source>
        <dbReference type="ARBA" id="ARBA00007532"/>
    </source>
</evidence>
<dbReference type="SUPFAM" id="SSF55424">
    <property type="entry name" value="FAD/NAD-linked reductases, dimerisation (C-terminal) domain"/>
    <property type="match status" value="1"/>
</dbReference>
<comment type="caution">
    <text evidence="20">The sequence shown here is derived from an EMBL/GenBank/DDBJ whole genome shotgun (WGS) entry which is preliminary data.</text>
</comment>
<dbReference type="PANTHER" id="PTHR42737">
    <property type="entry name" value="GLUTATHIONE REDUCTASE"/>
    <property type="match status" value="1"/>
</dbReference>
<sequence length="474" mass="51066">MSPVPKVFDYIVIGGGSGGLASARRAASYGAKVALIEASGRLGGTCVNVGCVPKKVMFNTAAIRAAVHDAKHYGFDVDYKGFNMKHLKTERDSYIKRLNGIYSRNLKNDNVFHFSGYGSFVSSTKVKVSGVPVIHPDETAICEDQVLEAPKILVAVGGKPIIPGIPGAEHGITSDGFFDLDHIPKRTAVVGSGYIGVELAGVLSELGSEVTLSTRTNTVLRHHDEIIGTTLMDDMKRIGIKFATNSKVTSLEKNSDGSLKLSWTEGSNPVPISQEFDCVIWAIGREPSVKGLNYETVGLKLNKTNHIIADEYQYTGVDGIFALGDVYGISELTPVAIAAGRKLSDRLFGGPQFANSKLDYETIPTVIFGSLPAGTCGLTEAQAVERFGRENLKIYQTKFSNMYNAMLPYKPQTAMKLVCTLPDEKVVGLHIIGRGSDEMLQGFGVAMKMGATKKDFDSCVAIHPTSSEELVTLR</sequence>
<dbReference type="GO" id="GO:0050660">
    <property type="term" value="F:flavin adenine dinucleotide binding"/>
    <property type="evidence" value="ECO:0007669"/>
    <property type="project" value="InterPro"/>
</dbReference>
<keyword evidence="9 15" id="KW-0676">Redox-active center</keyword>
<dbReference type="NCBIfam" id="TIGR01421">
    <property type="entry name" value="gluta_reduc_1"/>
    <property type="match status" value="1"/>
</dbReference>
<evidence type="ECO:0000256" key="2">
    <source>
        <dbReference type="ARBA" id="ARBA00011738"/>
    </source>
</evidence>
<dbReference type="Gene3D" id="3.30.390.30">
    <property type="match status" value="1"/>
</dbReference>
<dbReference type="InterPro" id="IPR004099">
    <property type="entry name" value="Pyr_nucl-diS_OxRdtase_dimer"/>
</dbReference>
<feature type="binding site" evidence="13">
    <location>
        <position position="325"/>
    </location>
    <ligand>
        <name>FAD</name>
        <dbReference type="ChEBI" id="CHEBI:57692"/>
    </ligand>
</feature>
<evidence type="ECO:0000256" key="3">
    <source>
        <dbReference type="ARBA" id="ARBA00012607"/>
    </source>
</evidence>
<evidence type="ECO:0000256" key="8">
    <source>
        <dbReference type="ARBA" id="ARBA00023157"/>
    </source>
</evidence>
<evidence type="ECO:0000313" key="20">
    <source>
        <dbReference type="EMBL" id="OMJ16353.1"/>
    </source>
</evidence>
<comment type="cofactor">
    <cofactor evidence="13">
        <name>FAD</name>
        <dbReference type="ChEBI" id="CHEBI:57692"/>
    </cofactor>
    <text evidence="13">Binds 1 FAD per subunit.</text>
</comment>
<keyword evidence="7 15" id="KW-0560">Oxidoreductase</keyword>
<dbReference type="PRINTS" id="PR00411">
    <property type="entry name" value="PNDRDTASEI"/>
</dbReference>
<dbReference type="FunFam" id="3.30.390.30:FF:000003">
    <property type="entry name" value="Glutathione reductase"/>
    <property type="match status" value="1"/>
</dbReference>
<dbReference type="SUPFAM" id="SSF51971">
    <property type="entry name" value="Nucleotide-binding domain"/>
    <property type="match status" value="1"/>
</dbReference>
<dbReference type="EMBL" id="LSSN01003359">
    <property type="protein sequence ID" value="OMJ13752.1"/>
    <property type="molecule type" value="Genomic_DNA"/>
</dbReference>
<dbReference type="Proteomes" id="UP000187283">
    <property type="component" value="Unassembled WGS sequence"/>
</dbReference>
<dbReference type="GO" id="GO:0045454">
    <property type="term" value="P:cell redox homeostasis"/>
    <property type="evidence" value="ECO:0007669"/>
    <property type="project" value="InterPro"/>
</dbReference>
<dbReference type="PANTHER" id="PTHR42737:SF2">
    <property type="entry name" value="GLUTATHIONE REDUCTASE"/>
    <property type="match status" value="1"/>
</dbReference>
<dbReference type="InterPro" id="IPR023753">
    <property type="entry name" value="FAD/NAD-binding_dom"/>
</dbReference>
<feature type="binding site" evidence="13">
    <location>
        <begin position="191"/>
        <end position="198"/>
    </location>
    <ligand>
        <name>NAD(+)</name>
        <dbReference type="ChEBI" id="CHEBI:57540"/>
    </ligand>
</feature>
<evidence type="ECO:0000256" key="16">
    <source>
        <dbReference type="RuleBase" id="RU365016"/>
    </source>
</evidence>
<evidence type="ECO:0000256" key="11">
    <source>
        <dbReference type="ARBA" id="ARBA00056905"/>
    </source>
</evidence>
<keyword evidence="8" id="KW-1015">Disulfide bond</keyword>
<evidence type="ECO:0000256" key="6">
    <source>
        <dbReference type="ARBA" id="ARBA00022827"/>
    </source>
</evidence>
<dbReference type="EMBL" id="LSSN01001642">
    <property type="protein sequence ID" value="OMJ18838.1"/>
    <property type="molecule type" value="Genomic_DNA"/>
</dbReference>